<feature type="region of interest" description="Disordered" evidence="1">
    <location>
        <begin position="178"/>
        <end position="212"/>
    </location>
</feature>
<organism evidence="2 3">
    <name type="scientific">Tilletia controversa</name>
    <name type="common">dwarf bunt fungus</name>
    <dbReference type="NCBI Taxonomy" id="13291"/>
    <lineage>
        <taxon>Eukaryota</taxon>
        <taxon>Fungi</taxon>
        <taxon>Dikarya</taxon>
        <taxon>Basidiomycota</taxon>
        <taxon>Ustilaginomycotina</taxon>
        <taxon>Exobasidiomycetes</taxon>
        <taxon>Tilletiales</taxon>
        <taxon>Tilletiaceae</taxon>
        <taxon>Tilletia</taxon>
    </lineage>
</organism>
<proteinExistence type="predicted"/>
<feature type="compositionally biased region" description="Polar residues" evidence="1">
    <location>
        <begin position="12"/>
        <end position="33"/>
    </location>
</feature>
<feature type="compositionally biased region" description="Low complexity" evidence="1">
    <location>
        <begin position="590"/>
        <end position="601"/>
    </location>
</feature>
<feature type="compositionally biased region" description="Polar residues" evidence="1">
    <location>
        <begin position="570"/>
        <end position="586"/>
    </location>
</feature>
<evidence type="ECO:0000256" key="1">
    <source>
        <dbReference type="SAM" id="MobiDB-lite"/>
    </source>
</evidence>
<dbReference type="Gene3D" id="3.40.1110.10">
    <property type="entry name" value="Calcium-transporting ATPase, cytoplasmic domain N"/>
    <property type="match status" value="1"/>
</dbReference>
<comment type="caution">
    <text evidence="2">The sequence shown here is derived from an EMBL/GenBank/DDBJ whole genome shotgun (WGS) entry which is preliminary data.</text>
</comment>
<dbReference type="AlphaFoldDB" id="A0A8X7SSV6"/>
<reference evidence="2" key="2">
    <citation type="journal article" date="2019" name="IMA Fungus">
        <title>Genome sequencing and comparison of five Tilletia species to identify candidate genes for the detection of regulated species infecting wheat.</title>
        <authorList>
            <person name="Nguyen H.D.T."/>
            <person name="Sultana T."/>
            <person name="Kesanakurti P."/>
            <person name="Hambleton S."/>
        </authorList>
    </citation>
    <scope>NUCLEOTIDE SEQUENCE</scope>
    <source>
        <strain evidence="2">DAOMC 236426</strain>
    </source>
</reference>
<feature type="compositionally biased region" description="Low complexity" evidence="1">
    <location>
        <begin position="190"/>
        <end position="203"/>
    </location>
</feature>
<feature type="compositionally biased region" description="Low complexity" evidence="1">
    <location>
        <begin position="250"/>
        <end position="284"/>
    </location>
</feature>
<dbReference type="SUPFAM" id="SSF81660">
    <property type="entry name" value="Metal cation-transporting ATPase, ATP-binding domain N"/>
    <property type="match status" value="1"/>
</dbReference>
<feature type="region of interest" description="Disordered" evidence="1">
    <location>
        <begin position="1"/>
        <end position="44"/>
    </location>
</feature>
<evidence type="ECO:0000313" key="3">
    <source>
        <dbReference type="Proteomes" id="UP000077684"/>
    </source>
</evidence>
<name>A0A8X7SSV6_9BASI</name>
<feature type="region of interest" description="Disordered" evidence="1">
    <location>
        <begin position="233"/>
        <end position="326"/>
    </location>
</feature>
<dbReference type="PANTHER" id="PTHR42861">
    <property type="entry name" value="CALCIUM-TRANSPORTING ATPASE"/>
    <property type="match status" value="1"/>
</dbReference>
<feature type="region of interest" description="Disordered" evidence="1">
    <location>
        <begin position="354"/>
        <end position="386"/>
    </location>
</feature>
<sequence>NDSPLHAVDPLLNSQSTPNSSHPSLPIPSSASYQPRHGRSPRLLPLASVSFGGQQIDNALVSRPPVRDRRRQPGIPLPPRQLPGHQAPARYRASVTPSIDRASVLHGTNVVPAPNNRAACAYQPGNANNTVNSVEELVGMQLANIKQLAEVTAGERISAFSSMSSSGAYGLYGPPLADAWQQQHQDPPQTHASHTAPSPTATTFSSGTQASMDAGANTVGGFWIGSSNSEATSGGVGSVPSYTPDPNAQPLSNGLGWSPSSSGGSKGPSGNSPSQTGSGQPSSSAADLEFGFVSPKATGDLKSVDTQHARRVLRTSRHSTPSPAATLRSTARVEPLVGLHGMRSRKGCPELLAGRQTVPGSTVGRDKRCPEASSTSTNGDRKHRRQTSFCNALESPKTPSLPSWPISTARFAGSWRQPRLWLSHSAIVEDVLLTGRTSSVSSCSFWPTLQSVLLSAYASRTENADAIDSCVVGTLNSPAEARAGIRVVDFQPFDPSTKRTQVTYVETETNKMYRVNKGMSPIILNLCTLNKTEEISRRLEADVEEFAMRGLRAHQRRPLQASPKAPSKHLATTASPRVPSKSSRIKSSMPRATPKTRTTRTGLGVDQALLTIVTVTGPSSTCGSTTYLPLPLSSLGQPPSGTPSLRTARVAKGWRRHVRNSATLLAERSPNCILPWPRIQSSAKGGLVRSLRPRSFGGWAADDSANDDTTDPTAPNMILILLQSSPPAREAQIRQGAGH</sequence>
<protein>
    <submittedName>
        <fullName evidence="2">Uncharacterized protein</fullName>
    </submittedName>
</protein>
<feature type="region of interest" description="Disordered" evidence="1">
    <location>
        <begin position="554"/>
        <end position="602"/>
    </location>
</feature>
<gene>
    <name evidence="2" type="ORF">A4X06_0g8876</name>
</gene>
<feature type="non-terminal residue" evidence="2">
    <location>
        <position position="1"/>
    </location>
</feature>
<dbReference type="InterPro" id="IPR023299">
    <property type="entry name" value="ATPase_P-typ_cyto_dom_N"/>
</dbReference>
<dbReference type="GO" id="GO:0000166">
    <property type="term" value="F:nucleotide binding"/>
    <property type="evidence" value="ECO:0007669"/>
    <property type="project" value="InterPro"/>
</dbReference>
<dbReference type="EMBL" id="LWDE02002173">
    <property type="protein sequence ID" value="KAE8238310.1"/>
    <property type="molecule type" value="Genomic_DNA"/>
</dbReference>
<evidence type="ECO:0000313" key="2">
    <source>
        <dbReference type="EMBL" id="KAE8238310.1"/>
    </source>
</evidence>
<reference evidence="2" key="1">
    <citation type="submission" date="2016-04" db="EMBL/GenBank/DDBJ databases">
        <authorList>
            <person name="Nguyen H.D."/>
            <person name="Samba Siva P."/>
            <person name="Cullis J."/>
            <person name="Levesque C.A."/>
            <person name="Hambleton S."/>
        </authorList>
    </citation>
    <scope>NUCLEOTIDE SEQUENCE</scope>
    <source>
        <strain evidence="2">DAOMC 236426</strain>
    </source>
</reference>
<feature type="region of interest" description="Disordered" evidence="1">
    <location>
        <begin position="56"/>
        <end position="88"/>
    </location>
</feature>
<dbReference type="Proteomes" id="UP000077684">
    <property type="component" value="Unassembled WGS sequence"/>
</dbReference>
<accession>A0A8X7SSV6</accession>
<keyword evidence="3" id="KW-1185">Reference proteome</keyword>